<dbReference type="Proteomes" id="UP001595843">
    <property type="component" value="Unassembled WGS sequence"/>
</dbReference>
<dbReference type="PANTHER" id="PTHR33744">
    <property type="entry name" value="CARBOHYDRATE DIACID REGULATOR"/>
    <property type="match status" value="1"/>
</dbReference>
<dbReference type="PANTHER" id="PTHR33744:SF15">
    <property type="entry name" value="CARBOHYDRATE DIACID REGULATOR"/>
    <property type="match status" value="1"/>
</dbReference>
<dbReference type="EMBL" id="JBHSAP010000015">
    <property type="protein sequence ID" value="MFC4077479.1"/>
    <property type="molecule type" value="Genomic_DNA"/>
</dbReference>
<sequence>MGKHRRQQLRKINKVLGGKALLRPAREGERGIRVQGPEGEDNITWDGSLTPQEEALVRLLLHEEREERPPSPLRLLEQWVKLTAEGEESPLPAPAEALFGEGRLPCLLIHRSVKTDLEGIVQSYFDQEAWILSLGSREQLVLVPPRLLQGEEGEEGNSLWKEAAEGLVEAVASEAGEEVTAVTHPLVKAAGALPSVLVSLRETYRIGRLFFPDQSVHAVLDLSVERLLAALDMDRIDRFLAEVARLPFWEDRELSRTLEVFLAQNLNLSETARRLYIHRNTLIYRLDRLKQETELDPRRLEDAFKIHLALLLARRRCVSDEDSSYSAD</sequence>
<feature type="domain" description="PucR C-terminal helix-turn-helix" evidence="1">
    <location>
        <begin position="254"/>
        <end position="311"/>
    </location>
</feature>
<name>A0ABV8JFW2_9BACL</name>
<reference evidence="3" key="1">
    <citation type="journal article" date="2019" name="Int. J. Syst. Evol. Microbiol.">
        <title>The Global Catalogue of Microorganisms (GCM) 10K type strain sequencing project: providing services to taxonomists for standard genome sequencing and annotation.</title>
        <authorList>
            <consortium name="The Broad Institute Genomics Platform"/>
            <consortium name="The Broad Institute Genome Sequencing Center for Infectious Disease"/>
            <person name="Wu L."/>
            <person name="Ma J."/>
        </authorList>
    </citation>
    <scope>NUCLEOTIDE SEQUENCE [LARGE SCALE GENOMIC DNA]</scope>
    <source>
        <strain evidence="3">IBRC-M 10813</strain>
    </source>
</reference>
<evidence type="ECO:0000259" key="1">
    <source>
        <dbReference type="Pfam" id="PF13556"/>
    </source>
</evidence>
<dbReference type="InterPro" id="IPR042070">
    <property type="entry name" value="PucR_C-HTH_sf"/>
</dbReference>
<dbReference type="RefSeq" id="WP_380705291.1">
    <property type="nucleotide sequence ID" value="NZ_JBHSAP010000015.1"/>
</dbReference>
<comment type="caution">
    <text evidence="2">The sequence shown here is derived from an EMBL/GenBank/DDBJ whole genome shotgun (WGS) entry which is preliminary data.</text>
</comment>
<dbReference type="InterPro" id="IPR025736">
    <property type="entry name" value="PucR_C-HTH_dom"/>
</dbReference>
<protein>
    <submittedName>
        <fullName evidence="2">PucR family transcriptional regulator</fullName>
    </submittedName>
</protein>
<proteinExistence type="predicted"/>
<organism evidence="2 3">
    <name type="scientific">Salinithrix halophila</name>
    <dbReference type="NCBI Taxonomy" id="1485204"/>
    <lineage>
        <taxon>Bacteria</taxon>
        <taxon>Bacillati</taxon>
        <taxon>Bacillota</taxon>
        <taxon>Bacilli</taxon>
        <taxon>Bacillales</taxon>
        <taxon>Thermoactinomycetaceae</taxon>
        <taxon>Salinithrix</taxon>
    </lineage>
</organism>
<evidence type="ECO:0000313" key="3">
    <source>
        <dbReference type="Proteomes" id="UP001595843"/>
    </source>
</evidence>
<keyword evidence="3" id="KW-1185">Reference proteome</keyword>
<dbReference type="Pfam" id="PF13556">
    <property type="entry name" value="HTH_30"/>
    <property type="match status" value="1"/>
</dbReference>
<dbReference type="InterPro" id="IPR009057">
    <property type="entry name" value="Homeodomain-like_sf"/>
</dbReference>
<accession>A0ABV8JFW2</accession>
<dbReference type="Gene3D" id="1.10.10.2840">
    <property type="entry name" value="PucR C-terminal helix-turn-helix domain"/>
    <property type="match status" value="1"/>
</dbReference>
<dbReference type="InterPro" id="IPR051448">
    <property type="entry name" value="CdaR-like_regulators"/>
</dbReference>
<evidence type="ECO:0000313" key="2">
    <source>
        <dbReference type="EMBL" id="MFC4077479.1"/>
    </source>
</evidence>
<gene>
    <name evidence="2" type="ORF">ACFOUO_11770</name>
</gene>
<dbReference type="SUPFAM" id="SSF46689">
    <property type="entry name" value="Homeodomain-like"/>
    <property type="match status" value="1"/>
</dbReference>